<evidence type="ECO:0000313" key="2">
    <source>
        <dbReference type="Proteomes" id="UP001168821"/>
    </source>
</evidence>
<protein>
    <submittedName>
        <fullName evidence="1">Uncharacterized protein</fullName>
    </submittedName>
</protein>
<gene>
    <name evidence="1" type="ORF">Zmor_002739</name>
</gene>
<name>A0AA38HKJ3_9CUCU</name>
<sequence length="79" mass="8923">MTQRVSESRERVVCLLTDRWWRWWQPNATENTFTGLSWEINPVSGGNVVTYGRGGVLSTLAVTVLLVRGRSRAEDDAVD</sequence>
<dbReference type="AlphaFoldDB" id="A0AA38HKJ3"/>
<evidence type="ECO:0000313" key="1">
    <source>
        <dbReference type="EMBL" id="KAJ3639378.1"/>
    </source>
</evidence>
<keyword evidence="2" id="KW-1185">Reference proteome</keyword>
<proteinExistence type="predicted"/>
<reference evidence="1" key="1">
    <citation type="journal article" date="2023" name="G3 (Bethesda)">
        <title>Whole genome assemblies of Zophobas morio and Tenebrio molitor.</title>
        <authorList>
            <person name="Kaur S."/>
            <person name="Stinson S.A."/>
            <person name="diCenzo G.C."/>
        </authorList>
    </citation>
    <scope>NUCLEOTIDE SEQUENCE</scope>
    <source>
        <strain evidence="1">QUZm001</strain>
    </source>
</reference>
<organism evidence="1 2">
    <name type="scientific">Zophobas morio</name>
    <dbReference type="NCBI Taxonomy" id="2755281"/>
    <lineage>
        <taxon>Eukaryota</taxon>
        <taxon>Metazoa</taxon>
        <taxon>Ecdysozoa</taxon>
        <taxon>Arthropoda</taxon>
        <taxon>Hexapoda</taxon>
        <taxon>Insecta</taxon>
        <taxon>Pterygota</taxon>
        <taxon>Neoptera</taxon>
        <taxon>Endopterygota</taxon>
        <taxon>Coleoptera</taxon>
        <taxon>Polyphaga</taxon>
        <taxon>Cucujiformia</taxon>
        <taxon>Tenebrionidae</taxon>
        <taxon>Zophobas</taxon>
    </lineage>
</organism>
<dbReference type="Proteomes" id="UP001168821">
    <property type="component" value="Unassembled WGS sequence"/>
</dbReference>
<dbReference type="EMBL" id="JALNTZ010000010">
    <property type="protein sequence ID" value="KAJ3639378.1"/>
    <property type="molecule type" value="Genomic_DNA"/>
</dbReference>
<comment type="caution">
    <text evidence="1">The sequence shown here is derived from an EMBL/GenBank/DDBJ whole genome shotgun (WGS) entry which is preliminary data.</text>
</comment>
<accession>A0AA38HKJ3</accession>